<dbReference type="InterPro" id="IPR020287">
    <property type="entry name" value="Tail_sheath_C"/>
</dbReference>
<evidence type="ECO:0000313" key="6">
    <source>
        <dbReference type="Proteomes" id="UP000054977"/>
    </source>
</evidence>
<proteinExistence type="inferred from homology"/>
<dbReference type="RefSeq" id="WP_087666677.1">
    <property type="nucleotide sequence ID" value="NZ_FCNW02000005.1"/>
</dbReference>
<dbReference type="OrthoDB" id="9767864at2"/>
<dbReference type="Pfam" id="PF17482">
    <property type="entry name" value="Phage_sheath_1C"/>
    <property type="match status" value="1"/>
</dbReference>
<feature type="domain" description="Tail sheath protein subtilisin-like" evidence="3">
    <location>
        <begin position="238"/>
        <end position="334"/>
    </location>
</feature>
<accession>A0A158G7Y5</accession>
<evidence type="ECO:0000313" key="5">
    <source>
        <dbReference type="EMBL" id="SAL27963.1"/>
    </source>
</evidence>
<evidence type="ECO:0000259" key="4">
    <source>
        <dbReference type="Pfam" id="PF17482"/>
    </source>
</evidence>
<dbReference type="InterPro" id="IPR035089">
    <property type="entry name" value="Phage_sheath_subtilisin"/>
</dbReference>
<gene>
    <name evidence="5" type="ORF">AWB65_01647</name>
</gene>
<dbReference type="Gene3D" id="3.40.50.11780">
    <property type="match status" value="1"/>
</dbReference>
<dbReference type="Pfam" id="PF04984">
    <property type="entry name" value="Phage_sheath_1"/>
    <property type="match status" value="1"/>
</dbReference>
<sequence length="456" mass="50195">MKADPTSGAAWGRHEAYRTPGLYLDWDPKGLAGRRRLASGVPVFAGFVKAGSFGPGERHARQFDRWERFDAAYRDAAPGDLLSCAVRGFFENGGERCIVQPVQTSLDAWSDIHDRAEARELADRLISPFSESGVLRDLEYVDLVCVPDAMTPQLLAFPEYVFDVQREIVEYCARMRDRFAILDTMPSLAMPKDDAQDDANRAPSGTMTMSTVRRHSAPGNANRAMLDAITQWQSLPAEHGALYFPWVRVRSPRPNADARETVLVPPCGHVAGVYARSDRRVGVHKAPANELLEGVLDVDVQVNDRDQADLNDAGVNCLREWPGRGLRVWGARTLSDRATSRYVNVTRLVLAVTRELERNLRDLVFEPHNSALWGAVEDRVRGYLRELHSSGALKGRDPSEAYFVKCNAETNSVEGRDAGTLVAQIGLAATAPAEFVIVRITQSADGVTLGGPATQA</sequence>
<name>A0A158G7Y5_9BURK</name>
<dbReference type="PANTHER" id="PTHR35861:SF1">
    <property type="entry name" value="PHAGE TAIL SHEATH PROTEIN"/>
    <property type="match status" value="1"/>
</dbReference>
<organism evidence="5 6">
    <name type="scientific">Caballeronia humi</name>
    <dbReference type="NCBI Taxonomy" id="326474"/>
    <lineage>
        <taxon>Bacteria</taxon>
        <taxon>Pseudomonadati</taxon>
        <taxon>Pseudomonadota</taxon>
        <taxon>Betaproteobacteria</taxon>
        <taxon>Burkholderiales</taxon>
        <taxon>Burkholderiaceae</taxon>
        <taxon>Caballeronia</taxon>
    </lineage>
</organism>
<protein>
    <submittedName>
        <fullName evidence="5">Tail sheath protein</fullName>
    </submittedName>
</protein>
<evidence type="ECO:0000256" key="1">
    <source>
        <dbReference type="ARBA" id="ARBA00008005"/>
    </source>
</evidence>
<dbReference type="STRING" id="326474.AWB65_01647"/>
<keyword evidence="6" id="KW-1185">Reference proteome</keyword>
<evidence type="ECO:0000256" key="2">
    <source>
        <dbReference type="SAM" id="MobiDB-lite"/>
    </source>
</evidence>
<feature type="domain" description="Tail sheath protein C-terminal" evidence="4">
    <location>
        <begin position="340"/>
        <end position="441"/>
    </location>
</feature>
<dbReference type="InterPro" id="IPR052042">
    <property type="entry name" value="Tail_sheath_structural"/>
</dbReference>
<feature type="region of interest" description="Disordered" evidence="2">
    <location>
        <begin position="191"/>
        <end position="212"/>
    </location>
</feature>
<reference evidence="5" key="1">
    <citation type="submission" date="2016-01" db="EMBL/GenBank/DDBJ databases">
        <authorList>
            <person name="Peeters C."/>
        </authorList>
    </citation>
    <scope>NUCLEOTIDE SEQUENCE [LARGE SCALE GENOMIC DNA]</scope>
    <source>
        <strain evidence="5">LMG 22934</strain>
    </source>
</reference>
<evidence type="ECO:0000259" key="3">
    <source>
        <dbReference type="Pfam" id="PF04984"/>
    </source>
</evidence>
<feature type="compositionally biased region" description="Basic and acidic residues" evidence="2">
    <location>
        <begin position="191"/>
        <end position="200"/>
    </location>
</feature>
<comment type="similarity">
    <text evidence="1">Belongs to the myoviridae tail sheath protein family.</text>
</comment>
<dbReference type="EMBL" id="FCNW02000005">
    <property type="protein sequence ID" value="SAL27963.1"/>
    <property type="molecule type" value="Genomic_DNA"/>
</dbReference>
<comment type="caution">
    <text evidence="5">The sequence shown here is derived from an EMBL/GenBank/DDBJ whole genome shotgun (WGS) entry which is preliminary data.</text>
</comment>
<dbReference type="AlphaFoldDB" id="A0A158G7Y5"/>
<dbReference type="Proteomes" id="UP000054977">
    <property type="component" value="Unassembled WGS sequence"/>
</dbReference>
<dbReference type="PANTHER" id="PTHR35861">
    <property type="match status" value="1"/>
</dbReference>